<dbReference type="EMBL" id="JACCJB010000005">
    <property type="protein sequence ID" value="KAF6227070.1"/>
    <property type="molecule type" value="Genomic_DNA"/>
</dbReference>
<evidence type="ECO:0000313" key="2">
    <source>
        <dbReference type="EMBL" id="KAF6227070.1"/>
    </source>
</evidence>
<accession>A0A8H6CNS1</accession>
<dbReference type="Proteomes" id="UP000593566">
    <property type="component" value="Unassembled WGS sequence"/>
</dbReference>
<organism evidence="2 3">
    <name type="scientific">Letharia lupina</name>
    <dbReference type="NCBI Taxonomy" id="560253"/>
    <lineage>
        <taxon>Eukaryota</taxon>
        <taxon>Fungi</taxon>
        <taxon>Dikarya</taxon>
        <taxon>Ascomycota</taxon>
        <taxon>Pezizomycotina</taxon>
        <taxon>Lecanoromycetes</taxon>
        <taxon>OSLEUM clade</taxon>
        <taxon>Lecanoromycetidae</taxon>
        <taxon>Lecanorales</taxon>
        <taxon>Lecanorineae</taxon>
        <taxon>Parmeliaceae</taxon>
        <taxon>Letharia</taxon>
    </lineage>
</organism>
<feature type="compositionally biased region" description="Acidic residues" evidence="1">
    <location>
        <begin position="294"/>
        <end position="308"/>
    </location>
</feature>
<comment type="caution">
    <text evidence="2">The sequence shown here is derived from an EMBL/GenBank/DDBJ whole genome shotgun (WGS) entry which is preliminary data.</text>
</comment>
<keyword evidence="3" id="KW-1185">Reference proteome</keyword>
<name>A0A8H6CNS1_9LECA</name>
<evidence type="ECO:0000313" key="3">
    <source>
        <dbReference type="Proteomes" id="UP000593566"/>
    </source>
</evidence>
<gene>
    <name evidence="2" type="ORF">HO133_008511</name>
</gene>
<sequence>MSNLIDPKTGSNGTPSKGLEQNRSTGEELRMDANVASDGSEEGEIQDDHATNAVGTKRKRSPSTEETGPSKKTKGPDPTFLSFKTMRHPTETIPCVISINEREPFGSLYLTNHKLTTRLFLDPGRFGPPSVALTFTKTGSETGRGIAKNVWDMSSNSRVEWAMNDVQHGYATSDGPDLRMSNRTVLADCSRRDIQNLMYLRFKSWSQVSGFHKKEEFSQESAEIQKSIKTMFRRQKAYQLELWFIAPFDAPDFRRHCLSTSGFSFGLEAPTSIPSLISSPRPGFVPDFTLGPLDIEDEESDSDSEYDSESGSHSDWERKHEGQRGGDGSAA</sequence>
<feature type="region of interest" description="Disordered" evidence="1">
    <location>
        <begin position="1"/>
        <end position="83"/>
    </location>
</feature>
<dbReference type="AlphaFoldDB" id="A0A8H6CNS1"/>
<dbReference type="RefSeq" id="XP_037155378.1">
    <property type="nucleotide sequence ID" value="XM_037299377.1"/>
</dbReference>
<proteinExistence type="predicted"/>
<feature type="compositionally biased region" description="Basic and acidic residues" evidence="1">
    <location>
        <begin position="310"/>
        <end position="324"/>
    </location>
</feature>
<reference evidence="2 3" key="1">
    <citation type="journal article" date="2020" name="Genomics">
        <title>Complete, high-quality genomes from long-read metagenomic sequencing of two wolf lichen thalli reveals enigmatic genome architecture.</title>
        <authorList>
            <person name="McKenzie S.K."/>
            <person name="Walston R.F."/>
            <person name="Allen J.L."/>
        </authorList>
    </citation>
    <scope>NUCLEOTIDE SEQUENCE [LARGE SCALE GENOMIC DNA]</scope>
    <source>
        <strain evidence="2">WasteWater1</strain>
    </source>
</reference>
<protein>
    <submittedName>
        <fullName evidence="2">Uncharacterized protein</fullName>
    </submittedName>
</protein>
<feature type="region of interest" description="Disordered" evidence="1">
    <location>
        <begin position="287"/>
        <end position="331"/>
    </location>
</feature>
<evidence type="ECO:0000256" key="1">
    <source>
        <dbReference type="SAM" id="MobiDB-lite"/>
    </source>
</evidence>
<feature type="compositionally biased region" description="Polar residues" evidence="1">
    <location>
        <begin position="1"/>
        <end position="24"/>
    </location>
</feature>
<dbReference type="GeneID" id="59336907"/>